<comment type="caution">
    <text evidence="1">The sequence shown here is derived from an EMBL/GenBank/DDBJ whole genome shotgun (WGS) entry which is preliminary data.</text>
</comment>
<dbReference type="AlphaFoldDB" id="A0A9P8P6U3"/>
<proteinExistence type="predicted"/>
<evidence type="ECO:0000313" key="1">
    <source>
        <dbReference type="EMBL" id="KAH3666116.1"/>
    </source>
</evidence>
<sequence length="411" mass="45979">MELNSEFYTSWLLFGKLFHRWTGAHEVDVTVGVIDSGYCRPGLEVFQEWQWVSCLLPRLPQVLRLGWLDHERSRDRERHGWGVESIVLESLGNVDGLNTELFERSEVDDELVRTVLDFLMSRLVSKEHDLVMVAESVHHVVGVQDGQGGGVRQVLGSQHLDVGVGDWQDGGRSKWSSRNSVDGLGRHICGGCQWVFWQEILKMLSNTDWSHTRTSSSVRNSESLVQVQVTNVCSQIARRSQTHLCVHVGSVKVHLSAIGVHELDGFSDCWLKHTVGRRIRDHDGCEIGGVFSGFLLKVLQVKVSVTQTLDGNNFETSHSGRSRVGSVSTDRNKNDVSVLLTCALQVRSDHGESSIFTLSTRVWHESGFSETGNVCKVSLKLGNQLQCTIQEESWTRLETRPFAEACTGNEA</sequence>
<dbReference type="EMBL" id="JAEUBE010000295">
    <property type="protein sequence ID" value="KAH3666116.1"/>
    <property type="molecule type" value="Genomic_DNA"/>
</dbReference>
<dbReference type="GeneID" id="70236270"/>
<keyword evidence="2" id="KW-1185">Reference proteome</keyword>
<gene>
    <name evidence="1" type="ORF">OGAPHI_004305</name>
</gene>
<dbReference type="Proteomes" id="UP000769157">
    <property type="component" value="Unassembled WGS sequence"/>
</dbReference>
<organism evidence="1 2">
    <name type="scientific">Ogataea philodendri</name>
    <dbReference type="NCBI Taxonomy" id="1378263"/>
    <lineage>
        <taxon>Eukaryota</taxon>
        <taxon>Fungi</taxon>
        <taxon>Dikarya</taxon>
        <taxon>Ascomycota</taxon>
        <taxon>Saccharomycotina</taxon>
        <taxon>Pichiomycetes</taxon>
        <taxon>Pichiales</taxon>
        <taxon>Pichiaceae</taxon>
        <taxon>Ogataea</taxon>
    </lineage>
</organism>
<dbReference type="RefSeq" id="XP_046061320.1">
    <property type="nucleotide sequence ID" value="XM_046205369.1"/>
</dbReference>
<name>A0A9P8P6U3_9ASCO</name>
<dbReference type="OrthoDB" id="5152478at2759"/>
<evidence type="ECO:0000313" key="2">
    <source>
        <dbReference type="Proteomes" id="UP000769157"/>
    </source>
</evidence>
<protein>
    <submittedName>
        <fullName evidence="1">Uncharacterized protein</fullName>
    </submittedName>
</protein>
<reference evidence="1" key="1">
    <citation type="journal article" date="2021" name="Open Biol.">
        <title>Shared evolutionary footprints suggest mitochondrial oxidative damage underlies multiple complex I losses in fungi.</title>
        <authorList>
            <person name="Schikora-Tamarit M.A."/>
            <person name="Marcet-Houben M."/>
            <person name="Nosek J."/>
            <person name="Gabaldon T."/>
        </authorList>
    </citation>
    <scope>NUCLEOTIDE SEQUENCE</scope>
    <source>
        <strain evidence="1">CBS6075</strain>
    </source>
</reference>
<accession>A0A9P8P6U3</accession>
<reference evidence="1" key="2">
    <citation type="submission" date="2021-01" db="EMBL/GenBank/DDBJ databases">
        <authorList>
            <person name="Schikora-Tamarit M.A."/>
        </authorList>
    </citation>
    <scope>NUCLEOTIDE SEQUENCE</scope>
    <source>
        <strain evidence="1">CBS6075</strain>
    </source>
</reference>